<gene>
    <name evidence="1" type="ORF">K239x_33740</name>
</gene>
<dbReference type="Proteomes" id="UP000319817">
    <property type="component" value="Chromosome"/>
</dbReference>
<dbReference type="EMBL" id="CP036526">
    <property type="protein sequence ID" value="QDT11379.1"/>
    <property type="molecule type" value="Genomic_DNA"/>
</dbReference>
<protein>
    <submittedName>
        <fullName evidence="1">Uncharacterized protein</fullName>
    </submittedName>
</protein>
<keyword evidence="2" id="KW-1185">Reference proteome</keyword>
<organism evidence="1 2">
    <name type="scientific">Stieleria marina</name>
    <dbReference type="NCBI Taxonomy" id="1930275"/>
    <lineage>
        <taxon>Bacteria</taxon>
        <taxon>Pseudomonadati</taxon>
        <taxon>Planctomycetota</taxon>
        <taxon>Planctomycetia</taxon>
        <taxon>Pirellulales</taxon>
        <taxon>Pirellulaceae</taxon>
        <taxon>Stieleria</taxon>
    </lineage>
</organism>
<reference evidence="1 2" key="1">
    <citation type="submission" date="2019-02" db="EMBL/GenBank/DDBJ databases">
        <title>Deep-cultivation of Planctomycetes and their phenomic and genomic characterization uncovers novel biology.</title>
        <authorList>
            <person name="Wiegand S."/>
            <person name="Jogler M."/>
            <person name="Boedeker C."/>
            <person name="Pinto D."/>
            <person name="Vollmers J."/>
            <person name="Rivas-Marin E."/>
            <person name="Kohn T."/>
            <person name="Peeters S.H."/>
            <person name="Heuer A."/>
            <person name="Rast P."/>
            <person name="Oberbeckmann S."/>
            <person name="Bunk B."/>
            <person name="Jeske O."/>
            <person name="Meyerdierks A."/>
            <person name="Storesund J.E."/>
            <person name="Kallscheuer N."/>
            <person name="Luecker S."/>
            <person name="Lage O.M."/>
            <person name="Pohl T."/>
            <person name="Merkel B.J."/>
            <person name="Hornburger P."/>
            <person name="Mueller R.-W."/>
            <person name="Bruemmer F."/>
            <person name="Labrenz M."/>
            <person name="Spormann A.M."/>
            <person name="Op den Camp H."/>
            <person name="Overmann J."/>
            <person name="Amann R."/>
            <person name="Jetten M.S.M."/>
            <person name="Mascher T."/>
            <person name="Medema M.H."/>
            <person name="Devos D.P."/>
            <person name="Kaster A.-K."/>
            <person name="Ovreas L."/>
            <person name="Rohde M."/>
            <person name="Galperin M.Y."/>
            <person name="Jogler C."/>
        </authorList>
    </citation>
    <scope>NUCLEOTIDE SEQUENCE [LARGE SCALE GENOMIC DNA]</scope>
    <source>
        <strain evidence="1 2">K23_9</strain>
    </source>
</reference>
<sequence length="62" mass="6911">MVDATGLIKEEMRTARQSVSTVAFWGRQAASGSTVLVDKTLEFLFQQFDFCLQRIDQASHGS</sequence>
<evidence type="ECO:0000313" key="2">
    <source>
        <dbReference type="Proteomes" id="UP000319817"/>
    </source>
</evidence>
<name>A0A517NW77_9BACT</name>
<accession>A0A517NW77</accession>
<evidence type="ECO:0000313" key="1">
    <source>
        <dbReference type="EMBL" id="QDT11379.1"/>
    </source>
</evidence>
<dbReference type="AlphaFoldDB" id="A0A517NW77"/>
<proteinExistence type="predicted"/>